<gene>
    <name evidence="1" type="ORF">EI74_0061</name>
</gene>
<protein>
    <submittedName>
        <fullName evidence="1">Type I restriction enzyme S subunit</fullName>
    </submittedName>
</protein>
<organism evidence="1 2">
    <name type="scientific">Mycoplasma testudineum</name>
    <dbReference type="NCBI Taxonomy" id="244584"/>
    <lineage>
        <taxon>Bacteria</taxon>
        <taxon>Bacillati</taxon>
        <taxon>Mycoplasmatota</taxon>
        <taxon>Mollicutes</taxon>
        <taxon>Mycoplasmataceae</taxon>
        <taxon>Mycoplasma</taxon>
    </lineage>
</organism>
<evidence type="ECO:0000313" key="1">
    <source>
        <dbReference type="EMBL" id="TDO21245.1"/>
    </source>
</evidence>
<dbReference type="AlphaFoldDB" id="A0A4R6IHU1"/>
<comment type="caution">
    <text evidence="1">The sequence shown here is derived from an EMBL/GenBank/DDBJ whole genome shotgun (WGS) entry which is preliminary data.</text>
</comment>
<name>A0A4R6IHU1_9MOLU</name>
<reference evidence="1 2" key="1">
    <citation type="submission" date="2019-03" db="EMBL/GenBank/DDBJ databases">
        <title>Genomic Encyclopedia of Archaeal and Bacterial Type Strains, Phase II (KMG-II): from individual species to whole genera.</title>
        <authorList>
            <person name="Goeker M."/>
        </authorList>
    </citation>
    <scope>NUCLEOTIDE SEQUENCE [LARGE SCALE GENOMIC DNA]</scope>
    <source>
        <strain evidence="1 2">ATCC 700618</strain>
    </source>
</reference>
<sequence>MEKSTLKPAIRFKGFTNTWEQYSFGEMSESFKYGLPAAATEYDGINK</sequence>
<accession>A0A4R6IHU1</accession>
<feature type="non-terminal residue" evidence="1">
    <location>
        <position position="47"/>
    </location>
</feature>
<proteinExistence type="predicted"/>
<dbReference type="EMBL" id="SNWN01000005">
    <property type="protein sequence ID" value="TDO21245.1"/>
    <property type="molecule type" value="Genomic_DNA"/>
</dbReference>
<keyword evidence="2" id="KW-1185">Reference proteome</keyword>
<dbReference type="Proteomes" id="UP000295518">
    <property type="component" value="Unassembled WGS sequence"/>
</dbReference>
<evidence type="ECO:0000313" key="2">
    <source>
        <dbReference type="Proteomes" id="UP000295518"/>
    </source>
</evidence>